<evidence type="ECO:0000259" key="10">
    <source>
        <dbReference type="Pfam" id="PF02879"/>
    </source>
</evidence>
<keyword evidence="5 7" id="KW-0460">Magnesium</keyword>
<feature type="domain" description="Alpha-D-phosphohexomutase alpha/beta/alpha" evidence="10">
    <location>
        <begin position="173"/>
        <end position="265"/>
    </location>
</feature>
<evidence type="ECO:0000256" key="5">
    <source>
        <dbReference type="ARBA" id="ARBA00022842"/>
    </source>
</evidence>
<dbReference type="Pfam" id="PF02880">
    <property type="entry name" value="PGM_PMM_III"/>
    <property type="match status" value="1"/>
</dbReference>
<dbReference type="Pfam" id="PF02878">
    <property type="entry name" value="PGM_PMM_I"/>
    <property type="match status" value="1"/>
</dbReference>
<dbReference type="Pfam" id="PF00408">
    <property type="entry name" value="PGM_PMM_IV"/>
    <property type="match status" value="1"/>
</dbReference>
<keyword evidence="3" id="KW-0597">Phosphoprotein</keyword>
<dbReference type="InterPro" id="IPR005841">
    <property type="entry name" value="Alpha-D-phosphohexomutase_SF"/>
</dbReference>
<dbReference type="Pfam" id="PF02879">
    <property type="entry name" value="PGM_PMM_II"/>
    <property type="match status" value="1"/>
</dbReference>
<dbReference type="GO" id="GO:0004615">
    <property type="term" value="F:phosphomannomutase activity"/>
    <property type="evidence" value="ECO:0007669"/>
    <property type="project" value="TreeGrafter"/>
</dbReference>
<dbReference type="GO" id="GO:0005829">
    <property type="term" value="C:cytosol"/>
    <property type="evidence" value="ECO:0007669"/>
    <property type="project" value="TreeGrafter"/>
</dbReference>
<evidence type="ECO:0000313" key="13">
    <source>
        <dbReference type="Proteomes" id="UP000321168"/>
    </source>
</evidence>
<dbReference type="PANTHER" id="PTHR42946">
    <property type="entry name" value="PHOSPHOHEXOSE MUTASE"/>
    <property type="match status" value="1"/>
</dbReference>
<proteinExistence type="inferred from homology"/>
<gene>
    <name evidence="12" type="primary">glmM</name>
    <name evidence="12" type="ORF">FRX97_09475</name>
</gene>
<evidence type="ECO:0000256" key="7">
    <source>
        <dbReference type="RuleBase" id="RU004326"/>
    </source>
</evidence>
<dbReference type="GO" id="GO:0000287">
    <property type="term" value="F:magnesium ion binding"/>
    <property type="evidence" value="ECO:0007669"/>
    <property type="project" value="InterPro"/>
</dbReference>
<evidence type="ECO:0000259" key="8">
    <source>
        <dbReference type="Pfam" id="PF00408"/>
    </source>
</evidence>
<dbReference type="SUPFAM" id="SSF53738">
    <property type="entry name" value="Phosphoglucomutase, first 3 domains"/>
    <property type="match status" value="3"/>
</dbReference>
<dbReference type="NCBIfam" id="TIGR03990">
    <property type="entry name" value="Arch_GlmM"/>
    <property type="match status" value="1"/>
</dbReference>
<sequence length="462" mass="50018">MTLIKSISGFRGTIGGGPVENLTPIDIVELSYGYAQWLKRKTDKSNPVIAIGRDGRISGDMVSRLVTGTLMACGVHVKDAGLSTTPTIEMLVPHLNCDGGIILTASHNPMQWNALKLLNAKGEFISAKDGADLLQIVDESNKVFNQHDDLGSIELIVGGGIDYHIQKILEDDLVDIDAIRKANFTVAYDGINSTGALAIPKLLRALGVTHVSGINEEISGTFAHNPEPLKAHLADICKEVKEKGADLGIVVDPDVDRLAFIDEKGEMYGEEYTLITVADYMFKSQRGAVVSNLSSSRALADLAKKHGNDYYAAAVGEVNVVEKMKEVAAILGGEGNGGIIYPPLHYGRDALVGVALVLSYMAKEGKSLSELKSGYAQYVMIKDKIQLDPKMDVDGILEDMAEHFKNEKVNTVDGVKVDFENGWVHLRKSNTEPIIRVYAEAVDLNTAEKLVDSVKNRITVVS</sequence>
<dbReference type="SUPFAM" id="SSF55957">
    <property type="entry name" value="Phosphoglucomutase, C-terminal domain"/>
    <property type="match status" value="1"/>
</dbReference>
<keyword evidence="4 7" id="KW-0479">Metal-binding</keyword>
<dbReference type="InterPro" id="IPR024086">
    <property type="entry name" value="GlmM_arc-type"/>
</dbReference>
<accession>A0A5C6UUN0</accession>
<comment type="caution">
    <text evidence="12">The sequence shown here is derived from an EMBL/GenBank/DDBJ whole genome shotgun (WGS) entry which is preliminary data.</text>
</comment>
<protein>
    <submittedName>
        <fullName evidence="12">Phosphoglucosamine mutase</fullName>
        <ecNumber evidence="12">5.4.2.10</ecNumber>
    </submittedName>
</protein>
<dbReference type="EC" id="5.4.2.10" evidence="12"/>
<reference evidence="12 13" key="1">
    <citation type="submission" date="2019-08" db="EMBL/GenBank/DDBJ databases">
        <title>Genome of Luteibaculum oceani JCM 18817.</title>
        <authorList>
            <person name="Bowman J.P."/>
        </authorList>
    </citation>
    <scope>NUCLEOTIDE SEQUENCE [LARGE SCALE GENOMIC DNA]</scope>
    <source>
        <strain evidence="12 13">JCM 18817</strain>
    </source>
</reference>
<feature type="domain" description="Alpha-D-phosphohexomutase alpha/beta/alpha" evidence="9">
    <location>
        <begin position="8"/>
        <end position="140"/>
    </location>
</feature>
<evidence type="ECO:0000259" key="9">
    <source>
        <dbReference type="Pfam" id="PF02878"/>
    </source>
</evidence>
<dbReference type="InterPro" id="IPR005845">
    <property type="entry name" value="A-D-PHexomutase_a/b/a-II"/>
</dbReference>
<dbReference type="InterPro" id="IPR016055">
    <property type="entry name" value="A-D-PHexomutase_a/b/a-I/II/III"/>
</dbReference>
<feature type="domain" description="Alpha-D-phosphohexomutase C-terminal" evidence="8">
    <location>
        <begin position="397"/>
        <end position="455"/>
    </location>
</feature>
<dbReference type="InterPro" id="IPR016066">
    <property type="entry name" value="A-D-PHexomutase_CS"/>
</dbReference>
<dbReference type="PANTHER" id="PTHR42946:SF1">
    <property type="entry name" value="PHOSPHOGLUCOMUTASE (ALPHA-D-GLUCOSE-1,6-BISPHOSPHATE-DEPENDENT)"/>
    <property type="match status" value="1"/>
</dbReference>
<dbReference type="FunFam" id="3.40.120.10:FF:000020">
    <property type="entry name" value="Phosphoglucosamine mutase"/>
    <property type="match status" value="1"/>
</dbReference>
<dbReference type="GO" id="GO:0006048">
    <property type="term" value="P:UDP-N-acetylglucosamine biosynthetic process"/>
    <property type="evidence" value="ECO:0007669"/>
    <property type="project" value="TreeGrafter"/>
</dbReference>
<dbReference type="OrthoDB" id="9806956at2"/>
<dbReference type="EMBL" id="VORB01000008">
    <property type="protein sequence ID" value="TXC77083.1"/>
    <property type="molecule type" value="Genomic_DNA"/>
</dbReference>
<dbReference type="GO" id="GO:0009252">
    <property type="term" value="P:peptidoglycan biosynthetic process"/>
    <property type="evidence" value="ECO:0007669"/>
    <property type="project" value="TreeGrafter"/>
</dbReference>
<evidence type="ECO:0000256" key="6">
    <source>
        <dbReference type="ARBA" id="ARBA00023235"/>
    </source>
</evidence>
<dbReference type="Gene3D" id="3.30.310.50">
    <property type="entry name" value="Alpha-D-phosphohexomutase, C-terminal domain"/>
    <property type="match status" value="1"/>
</dbReference>
<dbReference type="InterPro" id="IPR050060">
    <property type="entry name" value="Phosphoglucosamine_mutase"/>
</dbReference>
<dbReference type="InterPro" id="IPR005844">
    <property type="entry name" value="A-D-PHexomutase_a/b/a-I"/>
</dbReference>
<dbReference type="PROSITE" id="PS00710">
    <property type="entry name" value="PGM_PMM"/>
    <property type="match status" value="1"/>
</dbReference>
<dbReference type="Gene3D" id="3.40.120.10">
    <property type="entry name" value="Alpha-D-Glucose-1,6-Bisphosphate, subunit A, domain 3"/>
    <property type="match status" value="3"/>
</dbReference>
<name>A0A5C6UUN0_9FLAO</name>
<dbReference type="AlphaFoldDB" id="A0A5C6UUN0"/>
<dbReference type="InterPro" id="IPR005846">
    <property type="entry name" value="A-D-PHexomutase_a/b/a-III"/>
</dbReference>
<dbReference type="InterPro" id="IPR036900">
    <property type="entry name" value="A-D-PHexomutase_C_sf"/>
</dbReference>
<evidence type="ECO:0000256" key="4">
    <source>
        <dbReference type="ARBA" id="ARBA00022723"/>
    </source>
</evidence>
<dbReference type="GO" id="GO:0008966">
    <property type="term" value="F:phosphoglucosamine mutase activity"/>
    <property type="evidence" value="ECO:0007669"/>
    <property type="project" value="UniProtKB-EC"/>
</dbReference>
<dbReference type="GO" id="GO:0005975">
    <property type="term" value="P:carbohydrate metabolic process"/>
    <property type="evidence" value="ECO:0007669"/>
    <property type="project" value="InterPro"/>
</dbReference>
<evidence type="ECO:0000256" key="1">
    <source>
        <dbReference type="ARBA" id="ARBA00001946"/>
    </source>
</evidence>
<comment type="cofactor">
    <cofactor evidence="1">
        <name>Mg(2+)</name>
        <dbReference type="ChEBI" id="CHEBI:18420"/>
    </cofactor>
</comment>
<dbReference type="RefSeq" id="WP_147014971.1">
    <property type="nucleotide sequence ID" value="NZ_VORB01000008.1"/>
</dbReference>
<evidence type="ECO:0000256" key="3">
    <source>
        <dbReference type="ARBA" id="ARBA00022553"/>
    </source>
</evidence>
<comment type="similarity">
    <text evidence="2 7">Belongs to the phosphohexose mutase family.</text>
</comment>
<organism evidence="12 13">
    <name type="scientific">Luteibaculum oceani</name>
    <dbReference type="NCBI Taxonomy" id="1294296"/>
    <lineage>
        <taxon>Bacteria</taxon>
        <taxon>Pseudomonadati</taxon>
        <taxon>Bacteroidota</taxon>
        <taxon>Flavobacteriia</taxon>
        <taxon>Flavobacteriales</taxon>
        <taxon>Luteibaculaceae</taxon>
        <taxon>Luteibaculum</taxon>
    </lineage>
</organism>
<evidence type="ECO:0000259" key="11">
    <source>
        <dbReference type="Pfam" id="PF02880"/>
    </source>
</evidence>
<dbReference type="PRINTS" id="PR00509">
    <property type="entry name" value="PGMPMM"/>
</dbReference>
<dbReference type="Proteomes" id="UP000321168">
    <property type="component" value="Unassembled WGS sequence"/>
</dbReference>
<dbReference type="InterPro" id="IPR005843">
    <property type="entry name" value="A-D-PHexomutase_C"/>
</dbReference>
<feature type="domain" description="Alpha-D-phosphohexomutase alpha/beta/alpha" evidence="11">
    <location>
        <begin position="272"/>
        <end position="377"/>
    </location>
</feature>
<evidence type="ECO:0000256" key="2">
    <source>
        <dbReference type="ARBA" id="ARBA00010231"/>
    </source>
</evidence>
<keyword evidence="6 12" id="KW-0413">Isomerase</keyword>
<evidence type="ECO:0000313" key="12">
    <source>
        <dbReference type="EMBL" id="TXC77083.1"/>
    </source>
</evidence>
<keyword evidence="13" id="KW-1185">Reference proteome</keyword>